<feature type="transmembrane region" description="Helical" evidence="6">
    <location>
        <begin position="238"/>
        <end position="260"/>
    </location>
</feature>
<evidence type="ECO:0000256" key="5">
    <source>
        <dbReference type="ARBA" id="ARBA00023136"/>
    </source>
</evidence>
<evidence type="ECO:0000313" key="8">
    <source>
        <dbReference type="EMBL" id="MDA3969458.1"/>
    </source>
</evidence>
<dbReference type="PANTHER" id="PTHR43124:SF4">
    <property type="entry name" value="SUGAR EFFLUX TRANSPORTER"/>
    <property type="match status" value="1"/>
</dbReference>
<feature type="transmembrane region" description="Helical" evidence="6">
    <location>
        <begin position="197"/>
        <end position="218"/>
    </location>
</feature>
<keyword evidence="2" id="KW-1003">Cell membrane</keyword>
<dbReference type="PROSITE" id="PS50850">
    <property type="entry name" value="MFS"/>
    <property type="match status" value="1"/>
</dbReference>
<dbReference type="InterPro" id="IPR036259">
    <property type="entry name" value="MFS_trans_sf"/>
</dbReference>
<dbReference type="Gene3D" id="1.20.1250.20">
    <property type="entry name" value="MFS general substrate transporter like domains"/>
    <property type="match status" value="1"/>
</dbReference>
<comment type="subcellular location">
    <subcellularLocation>
        <location evidence="1">Cell membrane</location>
        <topology evidence="1">Multi-pass membrane protein</topology>
    </subcellularLocation>
</comment>
<keyword evidence="3 6" id="KW-0812">Transmembrane</keyword>
<dbReference type="Pfam" id="PF07690">
    <property type="entry name" value="MFS_1"/>
    <property type="match status" value="1"/>
</dbReference>
<dbReference type="RefSeq" id="WP_271021816.1">
    <property type="nucleotide sequence ID" value="NZ_JAQHXR010000004.1"/>
</dbReference>
<proteinExistence type="predicted"/>
<keyword evidence="4 6" id="KW-1133">Transmembrane helix</keyword>
<evidence type="ECO:0000256" key="4">
    <source>
        <dbReference type="ARBA" id="ARBA00022989"/>
    </source>
</evidence>
<evidence type="ECO:0000256" key="6">
    <source>
        <dbReference type="SAM" id="Phobius"/>
    </source>
</evidence>
<evidence type="ECO:0000259" key="7">
    <source>
        <dbReference type="PROSITE" id="PS50850"/>
    </source>
</evidence>
<feature type="transmembrane region" description="Helical" evidence="6">
    <location>
        <begin position="354"/>
        <end position="374"/>
    </location>
</feature>
<gene>
    <name evidence="8" type="ORF">PF021_07240</name>
</gene>
<protein>
    <submittedName>
        <fullName evidence="8">Sugar transporter</fullName>
    </submittedName>
</protein>
<dbReference type="NCBIfam" id="NF002921">
    <property type="entry name" value="PRK03545.1"/>
    <property type="match status" value="1"/>
</dbReference>
<name>A0ABT4VFH4_9HELI</name>
<dbReference type="InterPro" id="IPR011701">
    <property type="entry name" value="MFS"/>
</dbReference>
<keyword evidence="8" id="KW-0762">Sugar transport</keyword>
<evidence type="ECO:0000313" key="9">
    <source>
        <dbReference type="Proteomes" id="UP001210261"/>
    </source>
</evidence>
<feature type="transmembrane region" description="Helical" evidence="6">
    <location>
        <begin position="291"/>
        <end position="316"/>
    </location>
</feature>
<dbReference type="SUPFAM" id="SSF103473">
    <property type="entry name" value="MFS general substrate transporter"/>
    <property type="match status" value="1"/>
</dbReference>
<keyword evidence="8" id="KW-0813">Transport</keyword>
<organism evidence="8 9">
    <name type="scientific">Helicobacter ibis</name>
    <dbReference type="NCBI Taxonomy" id="2962633"/>
    <lineage>
        <taxon>Bacteria</taxon>
        <taxon>Pseudomonadati</taxon>
        <taxon>Campylobacterota</taxon>
        <taxon>Epsilonproteobacteria</taxon>
        <taxon>Campylobacterales</taxon>
        <taxon>Helicobacteraceae</taxon>
        <taxon>Helicobacter</taxon>
    </lineage>
</organism>
<keyword evidence="5 6" id="KW-0472">Membrane</keyword>
<dbReference type="CDD" id="cd17324">
    <property type="entry name" value="MFS_NepI_like"/>
    <property type="match status" value="1"/>
</dbReference>
<feature type="transmembrane region" description="Helical" evidence="6">
    <location>
        <begin position="129"/>
        <end position="149"/>
    </location>
</feature>
<feature type="transmembrane region" description="Helical" evidence="6">
    <location>
        <begin position="267"/>
        <end position="285"/>
    </location>
</feature>
<evidence type="ECO:0000256" key="2">
    <source>
        <dbReference type="ARBA" id="ARBA00022475"/>
    </source>
</evidence>
<accession>A0ABT4VFH4</accession>
<sequence>MKAYIGVLAISFAAFVLNTSEFVPIGILSLIANDFGIGERESGLLITIYAWVVALASLPLMLTFSKMELKKLLLGVILVFAIAHIISFISTNYTTLMISRIIVALSHAIFWSIATPMAVKAAPKGKESLALSMVVSGSAIAFVAGLPIGRTIGLYLGWRVTFLCIGIVAFLVFFAILKTFPKMPSAGAIKLRDMPEILKAPNLITIYIITATIITAHFSAYSYIEPFFAQIAYFNNQVITIMLSLYGIMGFVSSVIFTKYYKKNEKIFPYIALFGIMLSLILLAVSAKNPIALVSLCIVWSLCIMLFALTFQSLVINSVTKGTPVAMSMFSGIYNIGIGGGAFVGGIVVERASIGLIGYAGGAIALLSVIYFLIRPIKSIQQH</sequence>
<evidence type="ECO:0000256" key="3">
    <source>
        <dbReference type="ARBA" id="ARBA00022692"/>
    </source>
</evidence>
<dbReference type="Proteomes" id="UP001210261">
    <property type="component" value="Unassembled WGS sequence"/>
</dbReference>
<feature type="transmembrane region" description="Helical" evidence="6">
    <location>
        <begin position="328"/>
        <end position="348"/>
    </location>
</feature>
<feature type="transmembrane region" description="Helical" evidence="6">
    <location>
        <begin position="72"/>
        <end position="91"/>
    </location>
</feature>
<feature type="transmembrane region" description="Helical" evidence="6">
    <location>
        <begin position="155"/>
        <end position="177"/>
    </location>
</feature>
<evidence type="ECO:0000256" key="1">
    <source>
        <dbReference type="ARBA" id="ARBA00004651"/>
    </source>
</evidence>
<feature type="domain" description="Major facilitator superfamily (MFS) profile" evidence="7">
    <location>
        <begin position="1"/>
        <end position="380"/>
    </location>
</feature>
<keyword evidence="9" id="KW-1185">Reference proteome</keyword>
<dbReference type="PANTHER" id="PTHR43124">
    <property type="entry name" value="PURINE EFFLUX PUMP PBUE"/>
    <property type="match status" value="1"/>
</dbReference>
<comment type="caution">
    <text evidence="8">The sequence shown here is derived from an EMBL/GenBank/DDBJ whole genome shotgun (WGS) entry which is preliminary data.</text>
</comment>
<dbReference type="InterPro" id="IPR020846">
    <property type="entry name" value="MFS_dom"/>
</dbReference>
<dbReference type="InterPro" id="IPR050189">
    <property type="entry name" value="MFS_Efflux_Transporters"/>
</dbReference>
<feature type="transmembrane region" description="Helical" evidence="6">
    <location>
        <begin position="97"/>
        <end position="117"/>
    </location>
</feature>
<feature type="transmembrane region" description="Helical" evidence="6">
    <location>
        <begin position="46"/>
        <end position="65"/>
    </location>
</feature>
<dbReference type="EMBL" id="JAQHXR010000004">
    <property type="protein sequence ID" value="MDA3969458.1"/>
    <property type="molecule type" value="Genomic_DNA"/>
</dbReference>
<reference evidence="8 9" key="1">
    <citation type="submission" date="2023-01" db="EMBL/GenBank/DDBJ databases">
        <title>Description of Helicobacter ibis sp. nov. isolated from faecal droppings of black-faced ibis (Theristicus melanopis).</title>
        <authorList>
            <person name="Lopez-Cantillo M."/>
            <person name="Vidal-Veuthey B."/>
            <person name="Mella A."/>
            <person name="De La Haba R."/>
            <person name="Collado L."/>
        </authorList>
    </citation>
    <scope>NUCLEOTIDE SEQUENCE [LARGE SCALE GENOMIC DNA]</scope>
    <source>
        <strain evidence="8 9">A82</strain>
    </source>
</reference>